<dbReference type="Gene3D" id="2.10.25.10">
    <property type="entry name" value="Laminin"/>
    <property type="match status" value="1"/>
</dbReference>
<name>A0A8S2ZWY6_9BILA</name>
<dbReference type="AlphaFoldDB" id="A0A8S2ZWY6"/>
<evidence type="ECO:0000256" key="1">
    <source>
        <dbReference type="PROSITE-ProRule" id="PRU00076"/>
    </source>
</evidence>
<dbReference type="InterPro" id="IPR000742">
    <property type="entry name" value="EGF"/>
</dbReference>
<dbReference type="PROSITE" id="PS50026">
    <property type="entry name" value="EGF_3"/>
    <property type="match status" value="1"/>
</dbReference>
<dbReference type="SUPFAM" id="SSF57196">
    <property type="entry name" value="EGF/Laminin"/>
    <property type="match status" value="1"/>
</dbReference>
<feature type="non-terminal residue" evidence="4">
    <location>
        <position position="1"/>
    </location>
</feature>
<comment type="caution">
    <text evidence="1">Lacks conserved residue(s) required for the propagation of feature annotation.</text>
</comment>
<dbReference type="EMBL" id="CAJOBI010108504">
    <property type="protein sequence ID" value="CAF4621971.1"/>
    <property type="molecule type" value="Genomic_DNA"/>
</dbReference>
<gene>
    <name evidence="3" type="ORF">SMN809_LOCUS39934</name>
    <name evidence="4" type="ORF">SMN809_LOCUS41776</name>
</gene>
<evidence type="ECO:0000313" key="5">
    <source>
        <dbReference type="Proteomes" id="UP000676336"/>
    </source>
</evidence>
<reference evidence="4" key="1">
    <citation type="submission" date="2021-02" db="EMBL/GenBank/DDBJ databases">
        <authorList>
            <person name="Nowell W R."/>
        </authorList>
    </citation>
    <scope>NUCLEOTIDE SEQUENCE</scope>
</reference>
<accession>A0A8S2ZWY6</accession>
<comment type="caution">
    <text evidence="4">The sequence shown here is derived from an EMBL/GenBank/DDBJ whole genome shotgun (WGS) entry which is preliminary data.</text>
</comment>
<sequence>MCTSEYVGPLCQNENPCNHQNPCLNNGTCFSRYNTSGTPSAQCSCLQ</sequence>
<evidence type="ECO:0000313" key="3">
    <source>
        <dbReference type="EMBL" id="CAF4621971.1"/>
    </source>
</evidence>
<dbReference type="Proteomes" id="UP000676336">
    <property type="component" value="Unassembled WGS sequence"/>
</dbReference>
<proteinExistence type="predicted"/>
<protein>
    <recommendedName>
        <fullName evidence="2">EGF-like domain-containing protein</fullName>
    </recommendedName>
</protein>
<organism evidence="4 5">
    <name type="scientific">Rotaria magnacalcarata</name>
    <dbReference type="NCBI Taxonomy" id="392030"/>
    <lineage>
        <taxon>Eukaryota</taxon>
        <taxon>Metazoa</taxon>
        <taxon>Spiralia</taxon>
        <taxon>Gnathifera</taxon>
        <taxon>Rotifera</taxon>
        <taxon>Eurotatoria</taxon>
        <taxon>Bdelloidea</taxon>
        <taxon>Philodinida</taxon>
        <taxon>Philodinidae</taxon>
        <taxon>Rotaria</taxon>
    </lineage>
</organism>
<dbReference type="EMBL" id="CAJOBI010118826">
    <property type="protein sequence ID" value="CAF4668183.1"/>
    <property type="molecule type" value="Genomic_DNA"/>
</dbReference>
<keyword evidence="1" id="KW-0245">EGF-like domain</keyword>
<evidence type="ECO:0000259" key="2">
    <source>
        <dbReference type="PROSITE" id="PS50026"/>
    </source>
</evidence>
<evidence type="ECO:0000313" key="4">
    <source>
        <dbReference type="EMBL" id="CAF4668183.1"/>
    </source>
</evidence>
<feature type="domain" description="EGF-like" evidence="2">
    <location>
        <begin position="13"/>
        <end position="47"/>
    </location>
</feature>